<evidence type="ECO:0000256" key="3">
    <source>
        <dbReference type="ARBA" id="ARBA00022989"/>
    </source>
</evidence>
<dbReference type="PANTHER" id="PTHR13531">
    <property type="entry name" value="GEO07735P1-RELATED-RELATED"/>
    <property type="match status" value="1"/>
</dbReference>
<name>A0A183TT28_SCHSO</name>
<dbReference type="WBParaSite" id="SSLN_0002035801-mRNA-1">
    <property type="protein sequence ID" value="SSLN_0002035801-mRNA-1"/>
    <property type="gene ID" value="SSLN_0002035801"/>
</dbReference>
<evidence type="ECO:0000256" key="5">
    <source>
        <dbReference type="SAM" id="Phobius"/>
    </source>
</evidence>
<organism evidence="6">
    <name type="scientific">Schistocephalus solidus</name>
    <name type="common">Tapeworm</name>
    <dbReference type="NCBI Taxonomy" id="70667"/>
    <lineage>
        <taxon>Eukaryota</taxon>
        <taxon>Metazoa</taxon>
        <taxon>Spiralia</taxon>
        <taxon>Lophotrochozoa</taxon>
        <taxon>Platyhelminthes</taxon>
        <taxon>Cestoda</taxon>
        <taxon>Eucestoda</taxon>
        <taxon>Diphyllobothriidea</taxon>
        <taxon>Diphyllobothriidae</taxon>
        <taxon>Schistocephalus</taxon>
    </lineage>
</organism>
<feature type="transmembrane region" description="Helical" evidence="5">
    <location>
        <begin position="58"/>
        <end position="82"/>
    </location>
</feature>
<dbReference type="GO" id="GO:0035869">
    <property type="term" value="C:ciliary transition zone"/>
    <property type="evidence" value="ECO:0007669"/>
    <property type="project" value="TreeGrafter"/>
</dbReference>
<proteinExistence type="predicted"/>
<accession>A0A183TT28</accession>
<dbReference type="GO" id="GO:1905515">
    <property type="term" value="P:non-motile cilium assembly"/>
    <property type="evidence" value="ECO:0007669"/>
    <property type="project" value="TreeGrafter"/>
</dbReference>
<feature type="transmembrane region" description="Helical" evidence="5">
    <location>
        <begin position="27"/>
        <end position="46"/>
    </location>
</feature>
<evidence type="ECO:0000256" key="2">
    <source>
        <dbReference type="ARBA" id="ARBA00022692"/>
    </source>
</evidence>
<dbReference type="InterPro" id="IPR019184">
    <property type="entry name" value="Uncharacterised_TM-17"/>
</dbReference>
<dbReference type="GO" id="GO:0016020">
    <property type="term" value="C:membrane"/>
    <property type="evidence" value="ECO:0007669"/>
    <property type="project" value="UniProtKB-SubCell"/>
</dbReference>
<dbReference type="PANTHER" id="PTHR13531:SF6">
    <property type="entry name" value="TMEM (HUMAN TRANSMEMBRANE PROTEIN) HOMOLOG"/>
    <property type="match status" value="1"/>
</dbReference>
<protein>
    <submittedName>
        <fullName evidence="6">Transmembrane protein 17B</fullName>
    </submittedName>
</protein>
<evidence type="ECO:0000256" key="1">
    <source>
        <dbReference type="ARBA" id="ARBA00004141"/>
    </source>
</evidence>
<reference evidence="6" key="1">
    <citation type="submission" date="2016-06" db="UniProtKB">
        <authorList>
            <consortium name="WormBaseParasite"/>
        </authorList>
    </citation>
    <scope>IDENTIFICATION</scope>
</reference>
<evidence type="ECO:0000256" key="4">
    <source>
        <dbReference type="ARBA" id="ARBA00023136"/>
    </source>
</evidence>
<keyword evidence="4 5" id="KW-0472">Membrane</keyword>
<keyword evidence="2 5" id="KW-0812">Transmembrane</keyword>
<evidence type="ECO:0000313" key="6">
    <source>
        <dbReference type="WBParaSite" id="SSLN_0002035801-mRNA-1"/>
    </source>
</evidence>
<dbReference type="Pfam" id="PF09799">
    <property type="entry name" value="Transmemb_17"/>
    <property type="match status" value="1"/>
</dbReference>
<keyword evidence="3 5" id="KW-1133">Transmembrane helix</keyword>
<dbReference type="AlphaFoldDB" id="A0A183TT28"/>
<comment type="subcellular location">
    <subcellularLocation>
        <location evidence="1">Membrane</location>
        <topology evidence="1">Multi-pass membrane protein</topology>
    </subcellularLocation>
</comment>
<sequence length="110" mass="12378">LIYTFTEITRLYLGFIGNLAEKVPELAAFWLLSLLIQLPGIFFLLLDSGMILCSFERTIHAVEATFSVLETVIGFFVVKLMVQNQAVKFYTMTQGAIPEDLTDTPKEHCA</sequence>